<accession>A0A1F6LS18</accession>
<dbReference type="Proteomes" id="UP000176329">
    <property type="component" value="Unassembled WGS sequence"/>
</dbReference>
<organism evidence="1 2">
    <name type="scientific">Candidatus Magasanikbacteria bacterium RIFCSPHIGHO2_01_FULL_50_8</name>
    <dbReference type="NCBI Taxonomy" id="1798674"/>
    <lineage>
        <taxon>Bacteria</taxon>
        <taxon>Candidatus Magasanikiibacteriota</taxon>
    </lineage>
</organism>
<protein>
    <submittedName>
        <fullName evidence="1">Uncharacterized protein</fullName>
    </submittedName>
</protein>
<evidence type="ECO:0000313" key="1">
    <source>
        <dbReference type="EMBL" id="OGH62171.1"/>
    </source>
</evidence>
<dbReference type="AlphaFoldDB" id="A0A1F6LS18"/>
<evidence type="ECO:0000313" key="2">
    <source>
        <dbReference type="Proteomes" id="UP000176329"/>
    </source>
</evidence>
<gene>
    <name evidence="1" type="ORF">A2848_01015</name>
</gene>
<name>A0A1F6LS18_9BACT</name>
<reference evidence="1 2" key="1">
    <citation type="journal article" date="2016" name="Nat. Commun.">
        <title>Thousands of microbial genomes shed light on interconnected biogeochemical processes in an aquifer system.</title>
        <authorList>
            <person name="Anantharaman K."/>
            <person name="Brown C.T."/>
            <person name="Hug L.A."/>
            <person name="Sharon I."/>
            <person name="Castelle C.J."/>
            <person name="Probst A.J."/>
            <person name="Thomas B.C."/>
            <person name="Singh A."/>
            <person name="Wilkins M.J."/>
            <person name="Karaoz U."/>
            <person name="Brodie E.L."/>
            <person name="Williams K.H."/>
            <person name="Hubbard S.S."/>
            <person name="Banfield J.F."/>
        </authorList>
    </citation>
    <scope>NUCLEOTIDE SEQUENCE [LARGE SCALE GENOMIC DNA]</scope>
</reference>
<dbReference type="EMBL" id="MFPV01000018">
    <property type="protein sequence ID" value="OGH62171.1"/>
    <property type="molecule type" value="Genomic_DNA"/>
</dbReference>
<proteinExistence type="predicted"/>
<sequence length="181" mass="21261">MAPLDAALRQPHDRRRGERQIDWVNTEQRRSLSDELVRLRYDSIDDLPDHKITHADENDSKYKCKTTWMTRLMFRLDAAVRNEVLKGRAEVDIAQKYIAFVRERAVRQREILAARMTPEDRANLERIAHEEGPKRLAEVIAERFWVPTTHDEIVYINQTLDALVRFLSADQRRTEPLSNAA</sequence>
<comment type="caution">
    <text evidence="1">The sequence shown here is derived from an EMBL/GenBank/DDBJ whole genome shotgun (WGS) entry which is preliminary data.</text>
</comment>